<dbReference type="AlphaFoldDB" id="A0AA43B168"/>
<dbReference type="Proteomes" id="UP001161276">
    <property type="component" value="Unassembled WGS sequence"/>
</dbReference>
<dbReference type="Proteomes" id="UP000252124">
    <property type="component" value="Unassembled WGS sequence"/>
</dbReference>
<evidence type="ECO:0008006" key="7">
    <source>
        <dbReference type="Google" id="ProtNLM"/>
    </source>
</evidence>
<gene>
    <name evidence="4" type="ORF">DFP87_105213</name>
    <name evidence="3" type="ORF">N5K24_08715</name>
</gene>
<dbReference type="GeneID" id="99731063"/>
<keyword evidence="5" id="KW-1185">Reference proteome</keyword>
<accession>A0AA43B168</accession>
<evidence type="ECO:0000313" key="6">
    <source>
        <dbReference type="Proteomes" id="UP001161276"/>
    </source>
</evidence>
<feature type="chain" id="PRO_5041314941" description="Lipoprotein" evidence="2">
    <location>
        <begin position="25"/>
        <end position="55"/>
    </location>
</feature>
<feature type="compositionally biased region" description="Pro residues" evidence="1">
    <location>
        <begin position="33"/>
        <end position="49"/>
    </location>
</feature>
<comment type="caution">
    <text evidence="3">The sequence shown here is derived from an EMBL/GenBank/DDBJ whole genome shotgun (WGS) entry which is preliminary data.</text>
</comment>
<feature type="signal peptide" evidence="2">
    <location>
        <begin position="1"/>
        <end position="24"/>
    </location>
</feature>
<feature type="region of interest" description="Disordered" evidence="1">
    <location>
        <begin position="23"/>
        <end position="55"/>
    </location>
</feature>
<evidence type="ECO:0000313" key="4">
    <source>
        <dbReference type="EMBL" id="RBP19136.1"/>
    </source>
</evidence>
<evidence type="ECO:0000313" key="5">
    <source>
        <dbReference type="Proteomes" id="UP000252124"/>
    </source>
</evidence>
<evidence type="ECO:0000256" key="2">
    <source>
        <dbReference type="SAM" id="SignalP"/>
    </source>
</evidence>
<dbReference type="PROSITE" id="PS51257">
    <property type="entry name" value="PROKAR_LIPOPROTEIN"/>
    <property type="match status" value="1"/>
</dbReference>
<reference evidence="3" key="2">
    <citation type="submission" date="2022-09" db="EMBL/GenBank/DDBJ databases">
        <title>Intensive care unit water sources are persistently colonized with multi-drug resistant bacteria and are the site of extensive horizontal gene transfer of antibiotic resistance genes.</title>
        <authorList>
            <person name="Diorio-Toth L."/>
        </authorList>
    </citation>
    <scope>NUCLEOTIDE SEQUENCE</scope>
    <source>
        <strain evidence="3">GD03676</strain>
    </source>
</reference>
<dbReference type="EMBL" id="QNRM01000005">
    <property type="protein sequence ID" value="RBP19136.1"/>
    <property type="molecule type" value="Genomic_DNA"/>
</dbReference>
<dbReference type="RefSeq" id="WP_167390088.1">
    <property type="nucleotide sequence ID" value="NZ_ALJE01000032.1"/>
</dbReference>
<organism evidence="3 6">
    <name type="scientific">Achromobacter marplatensis</name>
    <dbReference type="NCBI Taxonomy" id="470868"/>
    <lineage>
        <taxon>Bacteria</taxon>
        <taxon>Pseudomonadati</taxon>
        <taxon>Pseudomonadota</taxon>
        <taxon>Betaproteobacteria</taxon>
        <taxon>Burkholderiales</taxon>
        <taxon>Alcaligenaceae</taxon>
        <taxon>Achromobacter</taxon>
    </lineage>
</organism>
<dbReference type="EMBL" id="JAOCKG010000003">
    <property type="protein sequence ID" value="MDH2050477.1"/>
    <property type="molecule type" value="Genomic_DNA"/>
</dbReference>
<protein>
    <recommendedName>
        <fullName evidence="7">Lipoprotein</fullName>
    </recommendedName>
</protein>
<keyword evidence="2" id="KW-0732">Signal</keyword>
<evidence type="ECO:0000256" key="1">
    <source>
        <dbReference type="SAM" id="MobiDB-lite"/>
    </source>
</evidence>
<name>A0AA43B168_9BURK</name>
<evidence type="ECO:0000313" key="3">
    <source>
        <dbReference type="EMBL" id="MDH2050477.1"/>
    </source>
</evidence>
<proteinExistence type="predicted"/>
<sequence>MPPKRLAKMLAATLFVAVSLSACGGDDSDDPPTTNPEPPVTEQPTPPAPLLRCAP</sequence>
<reference evidence="4 5" key="1">
    <citation type="submission" date="2018-06" db="EMBL/GenBank/DDBJ databases">
        <title>Genomic Encyclopedia of Type Strains, Phase III (KMG-III): the genomes of soil and plant-associated and newly described type strains.</title>
        <authorList>
            <person name="Whitman W."/>
        </authorList>
    </citation>
    <scope>NUCLEOTIDE SEQUENCE [LARGE SCALE GENOMIC DNA]</scope>
    <source>
        <strain evidence="4 5">CECT 7342</strain>
    </source>
</reference>